<feature type="non-terminal residue" evidence="2">
    <location>
        <position position="1"/>
    </location>
</feature>
<dbReference type="PANTHER" id="PTHR48207">
    <property type="entry name" value="SUCCINATE--HYDROXYMETHYLGLUTARATE COA-TRANSFERASE"/>
    <property type="match status" value="1"/>
</dbReference>
<dbReference type="InterPro" id="IPR003673">
    <property type="entry name" value="CoA-Trfase_fam_III"/>
</dbReference>
<reference evidence="2" key="1">
    <citation type="submission" date="2018-05" db="EMBL/GenBank/DDBJ databases">
        <authorList>
            <person name="Lanie J.A."/>
            <person name="Ng W.-L."/>
            <person name="Kazmierczak K.M."/>
            <person name="Andrzejewski T.M."/>
            <person name="Davidsen T.M."/>
            <person name="Wayne K.J."/>
            <person name="Tettelin H."/>
            <person name="Glass J.I."/>
            <person name="Rusch D."/>
            <person name="Podicherti R."/>
            <person name="Tsui H.-C.T."/>
            <person name="Winkler M.E."/>
        </authorList>
    </citation>
    <scope>NUCLEOTIDE SEQUENCE</scope>
</reference>
<feature type="non-terminal residue" evidence="2">
    <location>
        <position position="142"/>
    </location>
</feature>
<dbReference type="EMBL" id="UINC01141283">
    <property type="protein sequence ID" value="SVD28930.1"/>
    <property type="molecule type" value="Genomic_DNA"/>
</dbReference>
<sequence>VASPLDNITVIEIDNWMAAPSAGAILADMGARVIKIEPPAGDPMRDMGRTPKVDAPVREFDLQFDVDNRGKESLVVDLTQKGGIEIVHRLCQQADIFMCNLLLERQQRYRLDPASLFDINKKLVHATLTGYGTTGPDAWRPG</sequence>
<name>A0A382U3R0_9ZZZZ</name>
<dbReference type="Pfam" id="PF02515">
    <property type="entry name" value="CoA_transf_3"/>
    <property type="match status" value="1"/>
</dbReference>
<gene>
    <name evidence="2" type="ORF">METZ01_LOCUS381784</name>
</gene>
<dbReference type="AlphaFoldDB" id="A0A382U3R0"/>
<evidence type="ECO:0000313" key="2">
    <source>
        <dbReference type="EMBL" id="SVD28930.1"/>
    </source>
</evidence>
<dbReference type="InterPro" id="IPR050483">
    <property type="entry name" value="CoA-transferase_III_domain"/>
</dbReference>
<organism evidence="2">
    <name type="scientific">marine metagenome</name>
    <dbReference type="NCBI Taxonomy" id="408172"/>
    <lineage>
        <taxon>unclassified sequences</taxon>
        <taxon>metagenomes</taxon>
        <taxon>ecological metagenomes</taxon>
    </lineage>
</organism>
<keyword evidence="1" id="KW-0808">Transferase</keyword>
<dbReference type="InterPro" id="IPR023606">
    <property type="entry name" value="CoA-Trfase_III_dom_1_sf"/>
</dbReference>
<proteinExistence type="predicted"/>
<accession>A0A382U3R0</accession>
<dbReference type="SUPFAM" id="SSF89796">
    <property type="entry name" value="CoA-transferase family III (CaiB/BaiF)"/>
    <property type="match status" value="1"/>
</dbReference>
<evidence type="ECO:0008006" key="3">
    <source>
        <dbReference type="Google" id="ProtNLM"/>
    </source>
</evidence>
<dbReference type="Gene3D" id="3.40.50.10540">
    <property type="entry name" value="Crotonobetainyl-coa:carnitine coa-transferase, domain 1"/>
    <property type="match status" value="1"/>
</dbReference>
<dbReference type="GO" id="GO:0008410">
    <property type="term" value="F:CoA-transferase activity"/>
    <property type="evidence" value="ECO:0007669"/>
    <property type="project" value="TreeGrafter"/>
</dbReference>
<dbReference type="PANTHER" id="PTHR48207:SF3">
    <property type="entry name" value="SUCCINATE--HYDROXYMETHYLGLUTARATE COA-TRANSFERASE"/>
    <property type="match status" value="1"/>
</dbReference>
<evidence type="ECO:0000256" key="1">
    <source>
        <dbReference type="ARBA" id="ARBA00022679"/>
    </source>
</evidence>
<protein>
    <recommendedName>
        <fullName evidence="3">CoA transferase</fullName>
    </recommendedName>
</protein>